<dbReference type="InterPro" id="IPR013783">
    <property type="entry name" value="Ig-like_fold"/>
</dbReference>
<dbReference type="GO" id="GO:0016798">
    <property type="term" value="F:hydrolase activity, acting on glycosyl bonds"/>
    <property type="evidence" value="ECO:0007669"/>
    <property type="project" value="UniProtKB-KW"/>
</dbReference>
<dbReference type="Gene3D" id="3.20.20.80">
    <property type="entry name" value="Glycosidases"/>
    <property type="match status" value="2"/>
</dbReference>
<comment type="caution">
    <text evidence="2">The sequence shown here is derived from an EMBL/GenBank/DDBJ whole genome shotgun (WGS) entry which is preliminary data.</text>
</comment>
<dbReference type="GO" id="GO:0005975">
    <property type="term" value="P:carbohydrate metabolic process"/>
    <property type="evidence" value="ECO:0007669"/>
    <property type="project" value="InterPro"/>
</dbReference>
<sequence>MSQYTAQKRLLGVPFSTDKQVITGACPPVAKSLTTSVNHHAPLLPLANDGSGYWQLTTDRVKPGDNYTNNTKRVDPVSQLQPQGVYGPSQAFDSTVAYWEDSSWINPPIDEYIIYEIDVHTFTPGGTLNALVDKLDHVKQLGTNAILLRPVTPFASAPDQTPASNFLFVVQDSYGGPDQLQHLINVCHYEGLAVILDLPYEELDWSTTFPDKERSETAHRQHLVQDALMWFRDFHVDALVLAGIHGLPDTDCLLRAIREQTSALTAQTGRQHYLLTEQDLTLVSRGATASKRREKANTSSASAGQIQPSTALARNDCLCDGTFSTILRDLFEREADSATDNAFTKLLQTYHNTDTTATSQSDYELLKLRAGAVLVDPCIPTLFMGEEWGAFHRFRNATHGDPALADVAPDQIERTAANKPITELPWKTLNESQRQTLYRYYQSLTALRRQHPALYHLNPNQLTVTYQPENHTVLLHRWHKTDHVLCLLNFSTDKQTVTLPEFGAPLQKLLDSADPAWAGPGASPESLTDSSQISVQPESIVVYTTRH</sequence>
<dbReference type="PANTHER" id="PTHR10357">
    <property type="entry name" value="ALPHA-AMYLASE FAMILY MEMBER"/>
    <property type="match status" value="1"/>
</dbReference>
<keyword evidence="3" id="KW-1185">Reference proteome</keyword>
<dbReference type="SUPFAM" id="SSF51445">
    <property type="entry name" value="(Trans)glycosidases"/>
    <property type="match status" value="1"/>
</dbReference>
<dbReference type="Proteomes" id="UP000238375">
    <property type="component" value="Unassembled WGS sequence"/>
</dbReference>
<dbReference type="AlphaFoldDB" id="A0A2T0S742"/>
<organism evidence="2 3">
    <name type="scientific">Spirosoma oryzae</name>
    <dbReference type="NCBI Taxonomy" id="1469603"/>
    <lineage>
        <taxon>Bacteria</taxon>
        <taxon>Pseudomonadati</taxon>
        <taxon>Bacteroidota</taxon>
        <taxon>Cytophagia</taxon>
        <taxon>Cytophagales</taxon>
        <taxon>Cytophagaceae</taxon>
        <taxon>Spirosoma</taxon>
    </lineage>
</organism>
<dbReference type="EMBL" id="PVTE01000026">
    <property type="protein sequence ID" value="PRY29226.1"/>
    <property type="molecule type" value="Genomic_DNA"/>
</dbReference>
<gene>
    <name evidence="2" type="ORF">CLV58_1268</name>
</gene>
<dbReference type="OrthoDB" id="9761875at2"/>
<dbReference type="Gene3D" id="2.60.40.10">
    <property type="entry name" value="Immunoglobulins"/>
    <property type="match status" value="1"/>
</dbReference>
<protein>
    <submittedName>
        <fullName evidence="2">Maltooligosyltrehalose trehalohydrolase</fullName>
    </submittedName>
</protein>
<feature type="domain" description="Glycosyl hydrolase family 13 catalytic" evidence="1">
    <location>
        <begin position="122"/>
        <end position="198"/>
    </location>
</feature>
<reference evidence="2 3" key="1">
    <citation type="submission" date="2018-03" db="EMBL/GenBank/DDBJ databases">
        <title>Genomic Encyclopedia of Archaeal and Bacterial Type Strains, Phase II (KMG-II): from individual species to whole genera.</title>
        <authorList>
            <person name="Goeker M."/>
        </authorList>
    </citation>
    <scope>NUCLEOTIDE SEQUENCE [LARGE SCALE GENOMIC DNA]</scope>
    <source>
        <strain evidence="2 3">DSM 28354</strain>
    </source>
</reference>
<evidence type="ECO:0000313" key="2">
    <source>
        <dbReference type="EMBL" id="PRY29226.1"/>
    </source>
</evidence>
<evidence type="ECO:0000259" key="1">
    <source>
        <dbReference type="Pfam" id="PF00128"/>
    </source>
</evidence>
<dbReference type="Pfam" id="PF00128">
    <property type="entry name" value="Alpha-amylase"/>
    <property type="match status" value="1"/>
</dbReference>
<proteinExistence type="predicted"/>
<accession>A0A2T0S742</accession>
<dbReference type="InterPro" id="IPR006047">
    <property type="entry name" value="GH13_cat_dom"/>
</dbReference>
<evidence type="ECO:0000313" key="3">
    <source>
        <dbReference type="Proteomes" id="UP000238375"/>
    </source>
</evidence>
<name>A0A2T0S742_9BACT</name>
<dbReference type="InterPro" id="IPR017853">
    <property type="entry name" value="GH"/>
</dbReference>
<keyword evidence="2" id="KW-0378">Hydrolase</keyword>